<dbReference type="EMBL" id="QSCS01000009">
    <property type="protein sequence ID" value="RGY27027.1"/>
    <property type="molecule type" value="Genomic_DNA"/>
</dbReference>
<sequence length="161" mass="17655">MKKLALAICLLLASIAAQAQFEKGTMILNPSVTGLDFSYSKNDDAKFGIGAQAGTFLADGFALMVNAGADWSQPVDIYTLGTGARCYFNTTGVYIGGGLDWERRRYKGGGHNNDWGLGIEAGYAYFLSRTVTIEPAVYYKWRFDDSDNSRFGIKVGFGFYF</sequence>
<dbReference type="Proteomes" id="UP000095657">
    <property type="component" value="Unassembled WGS sequence"/>
</dbReference>
<protein>
    <submittedName>
        <fullName evidence="6">Outer membrane beta-barrel protein</fullName>
    </submittedName>
</protein>
<feature type="chain" id="PRO_5015052338" evidence="2">
    <location>
        <begin position="20"/>
        <end position="161"/>
    </location>
</feature>
<dbReference type="EMBL" id="VVYJ01000016">
    <property type="protein sequence ID" value="KAA5472064.1"/>
    <property type="molecule type" value="Genomic_DNA"/>
</dbReference>
<dbReference type="InterPro" id="IPR027385">
    <property type="entry name" value="Beta-barrel_OMP"/>
</dbReference>
<proteinExistence type="predicted"/>
<dbReference type="Proteomes" id="UP000095725">
    <property type="component" value="Unassembled WGS sequence"/>
</dbReference>
<evidence type="ECO:0000313" key="17">
    <source>
        <dbReference type="Proteomes" id="UP000095725"/>
    </source>
</evidence>
<accession>A0A174RB49</accession>
<evidence type="ECO:0000313" key="16">
    <source>
        <dbReference type="Proteomes" id="UP000095657"/>
    </source>
</evidence>
<evidence type="ECO:0000313" key="8">
    <source>
        <dbReference type="EMBL" id="KAA5490866.1"/>
    </source>
</evidence>
<evidence type="ECO:0000313" key="15">
    <source>
        <dbReference type="EMBL" id="UVQ96448.1"/>
    </source>
</evidence>
<dbReference type="EMBL" id="CZBL01000003">
    <property type="protein sequence ID" value="CUP80538.1"/>
    <property type="molecule type" value="Genomic_DNA"/>
</dbReference>
<dbReference type="GeneID" id="75115388"/>
<evidence type="ECO:0000313" key="9">
    <source>
        <dbReference type="EMBL" id="KAA5495634.1"/>
    </source>
</evidence>
<evidence type="ECO:0000313" key="20">
    <source>
        <dbReference type="Proteomes" id="UP000284431"/>
    </source>
</evidence>
<dbReference type="EMBL" id="QRUO01000001">
    <property type="protein sequence ID" value="RGR74538.1"/>
    <property type="molecule type" value="Genomic_DNA"/>
</dbReference>
<dbReference type="EMBL" id="VVYP01000011">
    <property type="protein sequence ID" value="KAA5463387.1"/>
    <property type="molecule type" value="Genomic_DNA"/>
</dbReference>
<evidence type="ECO:0000313" key="7">
    <source>
        <dbReference type="EMBL" id="KAA5472064.1"/>
    </source>
</evidence>
<dbReference type="Pfam" id="PF13505">
    <property type="entry name" value="OMP_b-brl"/>
    <property type="match status" value="1"/>
</dbReference>
<evidence type="ECO:0000313" key="14">
    <source>
        <dbReference type="EMBL" id="RHH88810.1"/>
    </source>
</evidence>
<dbReference type="Proteomes" id="UP000283512">
    <property type="component" value="Unassembled WGS sequence"/>
</dbReference>
<evidence type="ECO:0000313" key="13">
    <source>
        <dbReference type="EMBL" id="RHD50598.1"/>
    </source>
</evidence>
<reference evidence="22 23" key="3">
    <citation type="journal article" date="2019" name="Nat. Med.">
        <title>A library of human gut bacterial isolates paired with longitudinal multiomics data enables mechanistic microbiome research.</title>
        <authorList>
            <person name="Poyet M."/>
            <person name="Groussin M."/>
            <person name="Gibbons S.M."/>
            <person name="Avila-Pacheco J."/>
            <person name="Jiang X."/>
            <person name="Kearney S.M."/>
            <person name="Perrotta A.R."/>
            <person name="Berdy B."/>
            <person name="Zhao S."/>
            <person name="Lieberman T.D."/>
            <person name="Swanson P.K."/>
            <person name="Smith M."/>
            <person name="Roesemann S."/>
            <person name="Alexander J.E."/>
            <person name="Rich S.A."/>
            <person name="Livny J."/>
            <person name="Vlamakis H."/>
            <person name="Clish C."/>
            <person name="Bullock K."/>
            <person name="Deik A."/>
            <person name="Scott J."/>
            <person name="Pierce K.A."/>
            <person name="Xavier R.J."/>
            <person name="Alm E.J."/>
        </authorList>
    </citation>
    <scope>NUCLEOTIDE SEQUENCE [LARGE SCALE GENOMIC DNA]</scope>
    <source>
        <strain evidence="9 22">BIOML-A19</strain>
        <strain evidence="8 25">BIOML-A21</strain>
        <strain evidence="7 23">BIOML-A25</strain>
        <strain evidence="6 24">BIOML-A31</strain>
    </source>
</reference>
<dbReference type="SUPFAM" id="SSF56925">
    <property type="entry name" value="OMPA-like"/>
    <property type="match status" value="1"/>
</dbReference>
<dbReference type="Proteomes" id="UP000368418">
    <property type="component" value="Unassembled WGS sequence"/>
</dbReference>
<dbReference type="Proteomes" id="UP000284689">
    <property type="component" value="Unassembled WGS sequence"/>
</dbReference>
<dbReference type="STRING" id="47678.ERS852494_02022"/>
<evidence type="ECO:0000313" key="5">
    <source>
        <dbReference type="EMBL" id="CUP80538.1"/>
    </source>
</evidence>
<dbReference type="InterPro" id="IPR011250">
    <property type="entry name" value="OMP/PagP_B-barrel"/>
</dbReference>
<organism evidence="5 17">
    <name type="scientific">Bacteroides caccae</name>
    <dbReference type="NCBI Taxonomy" id="47678"/>
    <lineage>
        <taxon>Bacteria</taxon>
        <taxon>Pseudomonadati</taxon>
        <taxon>Bacteroidota</taxon>
        <taxon>Bacteroidia</taxon>
        <taxon>Bacteroidales</taxon>
        <taxon>Bacteroidaceae</taxon>
        <taxon>Bacteroides</taxon>
    </lineage>
</organism>
<reference evidence="18 19" key="2">
    <citation type="submission" date="2018-08" db="EMBL/GenBank/DDBJ databases">
        <title>A genome reference for cultivated species of the human gut microbiota.</title>
        <authorList>
            <person name="Zou Y."/>
            <person name="Xue W."/>
            <person name="Luo G."/>
        </authorList>
    </citation>
    <scope>NUCLEOTIDE SEQUENCE [LARGE SCALE GENOMIC DNA]</scope>
    <source>
        <strain evidence="11 19">AF24-29LB</strain>
        <strain evidence="14 18">AM16-49B</strain>
        <strain evidence="13 21">AM31-16AC</strain>
        <strain evidence="12 20">OF02-6LB</strain>
    </source>
</reference>
<evidence type="ECO:0000256" key="2">
    <source>
        <dbReference type="SAM" id="SignalP"/>
    </source>
</evidence>
<evidence type="ECO:0000313" key="11">
    <source>
        <dbReference type="EMBL" id="RGR74538.1"/>
    </source>
</evidence>
<dbReference type="EMBL" id="CP103166">
    <property type="protein sequence ID" value="UVQ96448.1"/>
    <property type="molecule type" value="Genomic_DNA"/>
</dbReference>
<evidence type="ECO:0000256" key="1">
    <source>
        <dbReference type="ARBA" id="ARBA00022729"/>
    </source>
</evidence>
<evidence type="ECO:0000313" key="21">
    <source>
        <dbReference type="Proteomes" id="UP000284689"/>
    </source>
</evidence>
<dbReference type="EMBL" id="JAUONL010000005">
    <property type="protein sequence ID" value="MDO6357784.1"/>
    <property type="molecule type" value="Genomic_DNA"/>
</dbReference>
<dbReference type="Proteomes" id="UP000284431">
    <property type="component" value="Unassembled WGS sequence"/>
</dbReference>
<dbReference type="EMBL" id="QSJD01000007">
    <property type="protein sequence ID" value="RHD50598.1"/>
    <property type="molecule type" value="Genomic_DNA"/>
</dbReference>
<name>A0A174RB49_9BACE</name>
<dbReference type="RefSeq" id="WP_005678373.1">
    <property type="nucleotide sequence ID" value="NZ_CABMOQ010000011.1"/>
</dbReference>
<dbReference type="Proteomes" id="UP000475905">
    <property type="component" value="Unassembled WGS sequence"/>
</dbReference>
<evidence type="ECO:0000313" key="24">
    <source>
        <dbReference type="Proteomes" id="UP000475905"/>
    </source>
</evidence>
<evidence type="ECO:0000313" key="25">
    <source>
        <dbReference type="Proteomes" id="UP000491168"/>
    </source>
</evidence>
<keyword evidence="1 2" id="KW-0732">Signal</keyword>
<reference evidence="10" key="5">
    <citation type="submission" date="2023-07" db="EMBL/GenBank/DDBJ databases">
        <title>Whole Genome Sequencing of Colonoscopy isolates.</title>
        <authorList>
            <person name="Surve S.V."/>
            <person name="Valls R.A."/>
            <person name="Barrak K.E."/>
            <person name="Gardner T.B."/>
            <person name="O'Toole G.A."/>
        </authorList>
    </citation>
    <scope>NUCLEOTIDE SEQUENCE</scope>
    <source>
        <strain evidence="10">GP0119</strain>
    </source>
</reference>
<evidence type="ECO:0000313" key="22">
    <source>
        <dbReference type="Proteomes" id="UP000368418"/>
    </source>
</evidence>
<dbReference type="Proteomes" id="UP001060260">
    <property type="component" value="Chromosome"/>
</dbReference>
<evidence type="ECO:0000259" key="3">
    <source>
        <dbReference type="Pfam" id="PF13505"/>
    </source>
</evidence>
<feature type="signal peptide" evidence="2">
    <location>
        <begin position="1"/>
        <end position="19"/>
    </location>
</feature>
<feature type="domain" description="Outer membrane protein beta-barrel" evidence="3">
    <location>
        <begin position="6"/>
        <end position="159"/>
    </location>
</feature>
<dbReference type="KEGG" id="bcac:CGC64_16795"/>
<gene>
    <name evidence="14" type="ORF">DW190_12895</name>
    <name evidence="13" type="ORF">DW794_06110</name>
    <name evidence="11" type="ORF">DWY26_01855</name>
    <name evidence="12" type="ORF">DXA49_07400</name>
    <name evidence="4" type="ORF">ERS852494_02022</name>
    <name evidence="5" type="ORF">ERS852558_01029</name>
    <name evidence="9" type="ORF">F2Y31_19015</name>
    <name evidence="8" type="ORF">F2Y35_13960</name>
    <name evidence="6" type="ORF">F2Y36_10375</name>
    <name evidence="7" type="ORF">F2Y39_20110</name>
    <name evidence="15" type="ORF">NXW23_19430</name>
    <name evidence="10" type="ORF">Q4469_08795</name>
</gene>
<reference evidence="16 17" key="1">
    <citation type="submission" date="2015-09" db="EMBL/GenBank/DDBJ databases">
        <authorList>
            <consortium name="Pathogen Informatics"/>
        </authorList>
    </citation>
    <scope>NUCLEOTIDE SEQUENCE [LARGE SCALE GENOMIC DNA]</scope>
    <source>
        <strain evidence="4 16">2789STDY5834880</strain>
        <strain evidence="5 17">2789STDY5834946</strain>
    </source>
</reference>
<evidence type="ECO:0000313" key="6">
    <source>
        <dbReference type="EMBL" id="KAA5463387.1"/>
    </source>
</evidence>
<evidence type="ECO:0000313" key="18">
    <source>
        <dbReference type="Proteomes" id="UP000283512"/>
    </source>
</evidence>
<dbReference type="EMBL" id="QRKD01000012">
    <property type="protein sequence ID" value="RHH88810.1"/>
    <property type="molecule type" value="Genomic_DNA"/>
</dbReference>
<dbReference type="Gene3D" id="2.40.160.20">
    <property type="match status" value="1"/>
</dbReference>
<dbReference type="Proteomes" id="UP000427825">
    <property type="component" value="Unassembled WGS sequence"/>
</dbReference>
<dbReference type="Proteomes" id="UP000284205">
    <property type="component" value="Unassembled WGS sequence"/>
</dbReference>
<evidence type="ECO:0000313" key="12">
    <source>
        <dbReference type="EMBL" id="RGY27027.1"/>
    </source>
</evidence>
<dbReference type="Proteomes" id="UP001170023">
    <property type="component" value="Unassembled WGS sequence"/>
</dbReference>
<evidence type="ECO:0000313" key="4">
    <source>
        <dbReference type="EMBL" id="CUP34152.1"/>
    </source>
</evidence>
<dbReference type="EMBL" id="VVYF01000013">
    <property type="protein sequence ID" value="KAA5490866.1"/>
    <property type="molecule type" value="Genomic_DNA"/>
</dbReference>
<dbReference type="EMBL" id="CZAI01000004">
    <property type="protein sequence ID" value="CUP34152.1"/>
    <property type="molecule type" value="Genomic_DNA"/>
</dbReference>
<evidence type="ECO:0000313" key="10">
    <source>
        <dbReference type="EMBL" id="MDO6357784.1"/>
    </source>
</evidence>
<dbReference type="AlphaFoldDB" id="A0A174RB49"/>
<evidence type="ECO:0000313" key="19">
    <source>
        <dbReference type="Proteomes" id="UP000284205"/>
    </source>
</evidence>
<reference evidence="15" key="4">
    <citation type="submission" date="2022-08" db="EMBL/GenBank/DDBJ databases">
        <title>Genome Sequencing of Bacteroides fragilis Group Isolates with Nanopore Technology.</title>
        <authorList>
            <person name="Tisza M.J."/>
            <person name="Smith D."/>
            <person name="Dekker J.P."/>
        </authorList>
    </citation>
    <scope>NUCLEOTIDE SEQUENCE</scope>
    <source>
        <strain evidence="15">BFG-474</strain>
    </source>
</reference>
<evidence type="ECO:0000313" key="23">
    <source>
        <dbReference type="Proteomes" id="UP000427825"/>
    </source>
</evidence>
<dbReference type="EMBL" id="VVYD01000023">
    <property type="protein sequence ID" value="KAA5495634.1"/>
    <property type="molecule type" value="Genomic_DNA"/>
</dbReference>
<dbReference type="Proteomes" id="UP000491168">
    <property type="component" value="Unassembled WGS sequence"/>
</dbReference>